<dbReference type="OrthoDB" id="341486at2759"/>
<name>A0A8J6B7L1_ELECQ</name>
<evidence type="ECO:0000313" key="2">
    <source>
        <dbReference type="EMBL" id="KAG9462151.1"/>
    </source>
</evidence>
<dbReference type="GO" id="GO:1904263">
    <property type="term" value="P:positive regulation of TORC1 signaling"/>
    <property type="evidence" value="ECO:0007669"/>
    <property type="project" value="TreeGrafter"/>
</dbReference>
<sequence>MLQPARSVFCLGASKSDEKIDLSKEKKVAQFNNWFTWCHNCRHGGHAGHMMSWFRDHTECPVSACSCKCMQLDTTGNLVPAETAQP</sequence>
<dbReference type="EMBL" id="WNTK01013254">
    <property type="protein sequence ID" value="KAG9462151.1"/>
    <property type="molecule type" value="Genomic_DNA"/>
</dbReference>
<protein>
    <recommendedName>
        <fullName evidence="1">GATOR2 complex protein MIO zinc-ribbon like domain-containing protein</fullName>
    </recommendedName>
</protein>
<keyword evidence="3" id="KW-1185">Reference proteome</keyword>
<gene>
    <name evidence="2" type="ORF">GDO78_014810</name>
</gene>
<dbReference type="Pfam" id="PF17034">
    <property type="entry name" value="zinc_ribbon_16"/>
    <property type="match status" value="1"/>
</dbReference>
<reference evidence="2" key="1">
    <citation type="thesis" date="2020" institute="ProQuest LLC" country="789 East Eisenhower Parkway, Ann Arbor, MI, USA">
        <title>Comparative Genomics and Chromosome Evolution.</title>
        <authorList>
            <person name="Mudd A.B."/>
        </authorList>
    </citation>
    <scope>NUCLEOTIDE SEQUENCE</scope>
    <source>
        <strain evidence="2">HN-11 Male</strain>
        <tissue evidence="2">Kidney and liver</tissue>
    </source>
</reference>
<dbReference type="CDD" id="cd16691">
    <property type="entry name" value="mRING-H2-C3H3C2_Mio"/>
    <property type="match status" value="1"/>
</dbReference>
<dbReference type="GO" id="GO:0005737">
    <property type="term" value="C:cytoplasm"/>
    <property type="evidence" value="ECO:0007669"/>
    <property type="project" value="TreeGrafter"/>
</dbReference>
<comment type="caution">
    <text evidence="2">The sequence shown here is derived from an EMBL/GenBank/DDBJ whole genome shotgun (WGS) entry which is preliminary data.</text>
</comment>
<dbReference type="InterPro" id="IPR031488">
    <property type="entry name" value="Zn_ribbon_mio"/>
</dbReference>
<organism evidence="2 3">
    <name type="scientific">Eleutherodactylus coqui</name>
    <name type="common">Puerto Rican coqui</name>
    <dbReference type="NCBI Taxonomy" id="57060"/>
    <lineage>
        <taxon>Eukaryota</taxon>
        <taxon>Metazoa</taxon>
        <taxon>Chordata</taxon>
        <taxon>Craniata</taxon>
        <taxon>Vertebrata</taxon>
        <taxon>Euteleostomi</taxon>
        <taxon>Amphibia</taxon>
        <taxon>Batrachia</taxon>
        <taxon>Anura</taxon>
        <taxon>Neobatrachia</taxon>
        <taxon>Hyloidea</taxon>
        <taxon>Eleutherodactylidae</taxon>
        <taxon>Eleutherodactylinae</taxon>
        <taxon>Eleutherodactylus</taxon>
        <taxon>Eleutherodactylus</taxon>
    </lineage>
</organism>
<dbReference type="PANTHER" id="PTHR16453:SF9">
    <property type="entry name" value="GATOR COMPLEX PROTEIN MIOS"/>
    <property type="match status" value="1"/>
</dbReference>
<evidence type="ECO:0000313" key="3">
    <source>
        <dbReference type="Proteomes" id="UP000770717"/>
    </source>
</evidence>
<dbReference type="GO" id="GO:0034198">
    <property type="term" value="P:cellular response to amino acid starvation"/>
    <property type="evidence" value="ECO:0007669"/>
    <property type="project" value="TreeGrafter"/>
</dbReference>
<feature type="domain" description="GATOR2 complex protein MIO zinc-ribbon like" evidence="1">
    <location>
        <begin position="24"/>
        <end position="70"/>
    </location>
</feature>
<evidence type="ECO:0000259" key="1">
    <source>
        <dbReference type="Pfam" id="PF17034"/>
    </source>
</evidence>
<accession>A0A8J6B7L1</accession>
<dbReference type="AlphaFoldDB" id="A0A8J6B7L1"/>
<proteinExistence type="predicted"/>
<dbReference type="InterPro" id="IPR037593">
    <property type="entry name" value="MIOS/Sea4"/>
</dbReference>
<dbReference type="Proteomes" id="UP000770717">
    <property type="component" value="Unassembled WGS sequence"/>
</dbReference>
<dbReference type="PANTHER" id="PTHR16453">
    <property type="entry name" value="WD40 DOMAIN-CONTAINING PROTEIN MIO FAMILY MEMBER"/>
    <property type="match status" value="1"/>
</dbReference>